<feature type="domain" description="ABC transmembrane type-1" evidence="9">
    <location>
        <begin position="49"/>
        <end position="261"/>
    </location>
</feature>
<keyword evidence="4" id="KW-0997">Cell inner membrane</keyword>
<evidence type="ECO:0000256" key="6">
    <source>
        <dbReference type="ARBA" id="ARBA00022989"/>
    </source>
</evidence>
<dbReference type="InterPro" id="IPR035906">
    <property type="entry name" value="MetI-like_sf"/>
</dbReference>
<keyword evidence="7 8" id="KW-0472">Membrane</keyword>
<evidence type="ECO:0000256" key="8">
    <source>
        <dbReference type="RuleBase" id="RU363032"/>
    </source>
</evidence>
<dbReference type="Pfam" id="PF00528">
    <property type="entry name" value="BPD_transp_1"/>
    <property type="match status" value="1"/>
</dbReference>
<dbReference type="InterPro" id="IPR000515">
    <property type="entry name" value="MetI-like"/>
</dbReference>
<dbReference type="PANTHER" id="PTHR43357">
    <property type="entry name" value="INNER MEMBRANE ABC TRANSPORTER PERMEASE PROTEIN YDCV"/>
    <property type="match status" value="1"/>
</dbReference>
<dbReference type="Gene3D" id="1.10.3720.10">
    <property type="entry name" value="MetI-like"/>
    <property type="match status" value="1"/>
</dbReference>
<evidence type="ECO:0000313" key="11">
    <source>
        <dbReference type="Proteomes" id="UP000248311"/>
    </source>
</evidence>
<keyword evidence="5 8" id="KW-0812">Transmembrane</keyword>
<feature type="transmembrane region" description="Helical" evidence="8">
    <location>
        <begin position="53"/>
        <end position="74"/>
    </location>
</feature>
<proteinExistence type="inferred from homology"/>
<evidence type="ECO:0000313" key="10">
    <source>
        <dbReference type="EMBL" id="PYE81402.1"/>
    </source>
</evidence>
<protein>
    <submittedName>
        <fullName evidence="10">Putative spermidine/putrescine transport system permease protein</fullName>
    </submittedName>
</protein>
<dbReference type="GO" id="GO:0005886">
    <property type="term" value="C:plasma membrane"/>
    <property type="evidence" value="ECO:0007669"/>
    <property type="project" value="UniProtKB-SubCell"/>
</dbReference>
<evidence type="ECO:0000256" key="5">
    <source>
        <dbReference type="ARBA" id="ARBA00022692"/>
    </source>
</evidence>
<dbReference type="SUPFAM" id="SSF161098">
    <property type="entry name" value="MetI-like"/>
    <property type="match status" value="1"/>
</dbReference>
<feature type="transmembrane region" description="Helical" evidence="8">
    <location>
        <begin position="86"/>
        <end position="107"/>
    </location>
</feature>
<keyword evidence="3" id="KW-1003">Cell membrane</keyword>
<organism evidence="10 11">
    <name type="scientific">Pseudoroseicyclus aestuarii</name>
    <dbReference type="NCBI Taxonomy" id="1795041"/>
    <lineage>
        <taxon>Bacteria</taxon>
        <taxon>Pseudomonadati</taxon>
        <taxon>Pseudomonadota</taxon>
        <taxon>Alphaproteobacteria</taxon>
        <taxon>Rhodobacterales</taxon>
        <taxon>Paracoccaceae</taxon>
        <taxon>Pseudoroseicyclus</taxon>
    </lineage>
</organism>
<dbReference type="Proteomes" id="UP000248311">
    <property type="component" value="Unassembled WGS sequence"/>
</dbReference>
<evidence type="ECO:0000256" key="4">
    <source>
        <dbReference type="ARBA" id="ARBA00022519"/>
    </source>
</evidence>
<dbReference type="PANTHER" id="PTHR43357:SF4">
    <property type="entry name" value="INNER MEMBRANE ABC TRANSPORTER PERMEASE PROTEIN YDCV"/>
    <property type="match status" value="1"/>
</dbReference>
<comment type="caution">
    <text evidence="10">The sequence shown here is derived from an EMBL/GenBank/DDBJ whole genome shotgun (WGS) entry which is preliminary data.</text>
</comment>
<dbReference type="EMBL" id="QJTE01000006">
    <property type="protein sequence ID" value="PYE81402.1"/>
    <property type="molecule type" value="Genomic_DNA"/>
</dbReference>
<evidence type="ECO:0000256" key="3">
    <source>
        <dbReference type="ARBA" id="ARBA00022475"/>
    </source>
</evidence>
<accession>A0A318SNF6</accession>
<dbReference type="AlphaFoldDB" id="A0A318SNF6"/>
<evidence type="ECO:0000256" key="1">
    <source>
        <dbReference type="ARBA" id="ARBA00004429"/>
    </source>
</evidence>
<comment type="similarity">
    <text evidence="8">Belongs to the binding-protein-dependent transport system permease family.</text>
</comment>
<evidence type="ECO:0000256" key="2">
    <source>
        <dbReference type="ARBA" id="ARBA00022448"/>
    </source>
</evidence>
<keyword evidence="2 8" id="KW-0813">Transport</keyword>
<dbReference type="RefSeq" id="WP_110815417.1">
    <property type="nucleotide sequence ID" value="NZ_QJTE01000006.1"/>
</dbReference>
<feature type="transmembrane region" description="Helical" evidence="8">
    <location>
        <begin position="244"/>
        <end position="262"/>
    </location>
</feature>
<reference evidence="10 11" key="1">
    <citation type="submission" date="2018-06" db="EMBL/GenBank/DDBJ databases">
        <title>Genomic Encyclopedia of Type Strains, Phase III (KMG-III): the genomes of soil and plant-associated and newly described type strains.</title>
        <authorList>
            <person name="Whitman W."/>
        </authorList>
    </citation>
    <scope>NUCLEOTIDE SEQUENCE [LARGE SCALE GENOMIC DNA]</scope>
    <source>
        <strain evidence="10 11">CECT 9025</strain>
    </source>
</reference>
<dbReference type="PROSITE" id="PS50928">
    <property type="entry name" value="ABC_TM1"/>
    <property type="match status" value="1"/>
</dbReference>
<name>A0A318SNF6_9RHOB</name>
<comment type="subcellular location">
    <subcellularLocation>
        <location evidence="1">Cell inner membrane</location>
        <topology evidence="1">Multi-pass membrane protein</topology>
    </subcellularLocation>
    <subcellularLocation>
        <location evidence="8">Cell membrane</location>
        <topology evidence="8">Multi-pass membrane protein</topology>
    </subcellularLocation>
</comment>
<dbReference type="GO" id="GO:0055085">
    <property type="term" value="P:transmembrane transport"/>
    <property type="evidence" value="ECO:0007669"/>
    <property type="project" value="InterPro"/>
</dbReference>
<evidence type="ECO:0000256" key="7">
    <source>
        <dbReference type="ARBA" id="ARBA00023136"/>
    </source>
</evidence>
<keyword evidence="6 8" id="KW-1133">Transmembrane helix</keyword>
<sequence>MRALPPALLLAPALVVLAVLFGGGLVLTLAGSLGGWAPALAQARLPGAVLFSLWIAGASTALALALGCAAALLIRAGGRGTGLARALCQLVLTVPHAVGAVGLLYLVSQSGLLARGAAALGLIGGPADFPALTQDPLGLGIILHYTWKEAPFVALFALAALQGRGPGLEEAARSLGASPLRSFWHVTLPLLRPALLRAGAIAFAFAFGAWEVPQLLGGSRLLALPLLVWQRFTAADLAARPEALALAALTALISAGVAALLLRAAR</sequence>
<evidence type="ECO:0000259" key="9">
    <source>
        <dbReference type="PROSITE" id="PS50928"/>
    </source>
</evidence>
<keyword evidence="11" id="KW-1185">Reference proteome</keyword>
<gene>
    <name evidence="10" type="ORF">DFP88_10681</name>
</gene>